<comment type="caution">
    <text evidence="3">The sequence shown here is derived from an EMBL/GenBank/DDBJ whole genome shotgun (WGS) entry which is preliminary data.</text>
</comment>
<evidence type="ECO:0000259" key="2">
    <source>
        <dbReference type="SMART" id="SM00387"/>
    </source>
</evidence>
<dbReference type="SUPFAM" id="SSF55874">
    <property type="entry name" value="ATPase domain of HSP90 chaperone/DNA topoisomerase II/histidine kinase"/>
    <property type="match status" value="1"/>
</dbReference>
<keyword evidence="1" id="KW-0812">Transmembrane</keyword>
<accession>A0A927UA67</accession>
<dbReference type="InterPro" id="IPR010559">
    <property type="entry name" value="Sig_transdc_His_kin_internal"/>
</dbReference>
<dbReference type="EMBL" id="SVER01000006">
    <property type="protein sequence ID" value="MBE5918820.1"/>
    <property type="molecule type" value="Genomic_DNA"/>
</dbReference>
<keyword evidence="3" id="KW-0418">Kinase</keyword>
<keyword evidence="3" id="KW-0808">Transferase</keyword>
<dbReference type="AlphaFoldDB" id="A0A927UA67"/>
<dbReference type="Gene3D" id="3.30.565.10">
    <property type="entry name" value="Histidine kinase-like ATPase, C-terminal domain"/>
    <property type="match status" value="1"/>
</dbReference>
<organism evidence="3 4">
    <name type="scientific">Pseudobutyrivibrio ruminis</name>
    <dbReference type="NCBI Taxonomy" id="46206"/>
    <lineage>
        <taxon>Bacteria</taxon>
        <taxon>Bacillati</taxon>
        <taxon>Bacillota</taxon>
        <taxon>Clostridia</taxon>
        <taxon>Lachnospirales</taxon>
        <taxon>Lachnospiraceae</taxon>
        <taxon>Pseudobutyrivibrio</taxon>
    </lineage>
</organism>
<dbReference type="GO" id="GO:0016020">
    <property type="term" value="C:membrane"/>
    <property type="evidence" value="ECO:0007669"/>
    <property type="project" value="InterPro"/>
</dbReference>
<gene>
    <name evidence="3" type="ORF">E7272_03155</name>
</gene>
<dbReference type="Pfam" id="PF02518">
    <property type="entry name" value="HATPase_c"/>
    <property type="match status" value="1"/>
</dbReference>
<reference evidence="3" key="1">
    <citation type="submission" date="2019-04" db="EMBL/GenBank/DDBJ databases">
        <title>Evolution of Biomass-Degrading Anaerobic Consortia Revealed by Metagenomics.</title>
        <authorList>
            <person name="Peng X."/>
        </authorList>
    </citation>
    <scope>NUCLEOTIDE SEQUENCE</scope>
    <source>
        <strain evidence="3">SIG311</strain>
    </source>
</reference>
<dbReference type="PANTHER" id="PTHR34220:SF7">
    <property type="entry name" value="SENSOR HISTIDINE KINASE YPDA"/>
    <property type="match status" value="1"/>
</dbReference>
<evidence type="ECO:0000256" key="1">
    <source>
        <dbReference type="SAM" id="Phobius"/>
    </source>
</evidence>
<proteinExistence type="predicted"/>
<keyword evidence="1" id="KW-0472">Membrane</keyword>
<dbReference type="InterPro" id="IPR050640">
    <property type="entry name" value="Bact_2-comp_sensor_kinase"/>
</dbReference>
<dbReference type="PANTHER" id="PTHR34220">
    <property type="entry name" value="SENSOR HISTIDINE KINASE YPDA"/>
    <property type="match status" value="1"/>
</dbReference>
<dbReference type="GO" id="GO:0000155">
    <property type="term" value="F:phosphorelay sensor kinase activity"/>
    <property type="evidence" value="ECO:0007669"/>
    <property type="project" value="InterPro"/>
</dbReference>
<feature type="domain" description="Histidine kinase/HSP90-like ATPase" evidence="2">
    <location>
        <begin position="325"/>
        <end position="435"/>
    </location>
</feature>
<dbReference type="Pfam" id="PF06580">
    <property type="entry name" value="His_kinase"/>
    <property type="match status" value="1"/>
</dbReference>
<evidence type="ECO:0000313" key="3">
    <source>
        <dbReference type="EMBL" id="MBE5918820.1"/>
    </source>
</evidence>
<dbReference type="SMART" id="SM00387">
    <property type="entry name" value="HATPase_c"/>
    <property type="match status" value="1"/>
</dbReference>
<dbReference type="InterPro" id="IPR003594">
    <property type="entry name" value="HATPase_dom"/>
</dbReference>
<feature type="transmembrane region" description="Helical" evidence="1">
    <location>
        <begin position="20"/>
        <end position="40"/>
    </location>
</feature>
<feature type="transmembrane region" description="Helical" evidence="1">
    <location>
        <begin position="187"/>
        <end position="208"/>
    </location>
</feature>
<name>A0A927UA67_9FIRM</name>
<sequence length="446" mass="51836">MKSRTGDREQGKLALQIRISYLFLLIPIVIFLIYVFYNLWETNSRYETMLNSVVTASEFSLDFKNDYDYETYLLIVGNKTADDSKLPALLSEARRVVDDLKQYTDTPDNKKRLDSAEKYLDNLETYNNRILSNLRIEGRYEENMVIWENDVQIVTGLVQDTINEYIYYENRELQSAQEINKEHTIKFIRIAVTAFMMIVTVLVVYSIFVPLSITEPIEKQVRAEQRQLRKAEFELLQAQINPHFLYNTLDAIVWSAEAGNQKQVIAMVGSLSDFFRTSLNKGKEIVTVREDLHHVRSYLEIQQIRYLDILSYEIDVPEELYDYRVPKITLQPLVENALYHGIKNKRGGGQIVVRGWEDVDSYYIQVEDNGIGMTPERLSDIRTALKEATPAENVLYGLYNVNERIRLNLGESYGIHIDSIYEEGTKVTLHLPKNSTEFVENQTSPK</sequence>
<dbReference type="Proteomes" id="UP000766246">
    <property type="component" value="Unassembled WGS sequence"/>
</dbReference>
<dbReference type="InterPro" id="IPR036890">
    <property type="entry name" value="HATPase_C_sf"/>
</dbReference>
<keyword evidence="1" id="KW-1133">Transmembrane helix</keyword>
<evidence type="ECO:0000313" key="4">
    <source>
        <dbReference type="Proteomes" id="UP000766246"/>
    </source>
</evidence>
<protein>
    <submittedName>
        <fullName evidence="3">Sensor histidine kinase</fullName>
    </submittedName>
</protein>